<dbReference type="GO" id="GO:0006310">
    <property type="term" value="P:DNA recombination"/>
    <property type="evidence" value="ECO:0007669"/>
    <property type="project" value="UniProtKB-KW"/>
</dbReference>
<evidence type="ECO:0000256" key="1">
    <source>
        <dbReference type="ARBA" id="ARBA00008857"/>
    </source>
</evidence>
<keyword evidence="4" id="KW-0233">DNA recombination</keyword>
<keyword evidence="7" id="KW-1185">Reference proteome</keyword>
<dbReference type="AlphaFoldDB" id="A0A2K2G0J8"/>
<proteinExistence type="inferred from homology"/>
<evidence type="ECO:0000256" key="3">
    <source>
        <dbReference type="ARBA" id="ARBA00023125"/>
    </source>
</evidence>
<dbReference type="Proteomes" id="UP000236327">
    <property type="component" value="Unassembled WGS sequence"/>
</dbReference>
<evidence type="ECO:0000259" key="5">
    <source>
        <dbReference type="PROSITE" id="PS51898"/>
    </source>
</evidence>
<dbReference type="PANTHER" id="PTHR30349:SF64">
    <property type="entry name" value="PROPHAGE INTEGRASE INTD-RELATED"/>
    <property type="match status" value="1"/>
</dbReference>
<protein>
    <submittedName>
        <fullName evidence="6">Integrase</fullName>
    </submittedName>
</protein>
<dbReference type="Gene3D" id="1.10.150.130">
    <property type="match status" value="1"/>
</dbReference>
<keyword evidence="3" id="KW-0238">DNA-binding</keyword>
<keyword evidence="2" id="KW-0229">DNA integration</keyword>
<dbReference type="Gene3D" id="1.10.443.10">
    <property type="entry name" value="Intergrase catalytic core"/>
    <property type="match status" value="1"/>
</dbReference>
<dbReference type="InterPro" id="IPR010998">
    <property type="entry name" value="Integrase_recombinase_N"/>
</dbReference>
<comment type="caution">
    <text evidence="6">The sequence shown here is derived from an EMBL/GenBank/DDBJ whole genome shotgun (WGS) entry which is preliminary data.</text>
</comment>
<evidence type="ECO:0000256" key="2">
    <source>
        <dbReference type="ARBA" id="ARBA00022908"/>
    </source>
</evidence>
<gene>
    <name evidence="6" type="ORF">A8V01_19305</name>
</gene>
<dbReference type="GO" id="GO:0003677">
    <property type="term" value="F:DNA binding"/>
    <property type="evidence" value="ECO:0007669"/>
    <property type="project" value="UniProtKB-KW"/>
</dbReference>
<dbReference type="Pfam" id="PF00589">
    <property type="entry name" value="Phage_integrase"/>
    <property type="match status" value="1"/>
</dbReference>
<feature type="domain" description="Tyr recombinase" evidence="5">
    <location>
        <begin position="165"/>
        <end position="341"/>
    </location>
</feature>
<evidence type="ECO:0000313" key="7">
    <source>
        <dbReference type="Proteomes" id="UP000236327"/>
    </source>
</evidence>
<dbReference type="PANTHER" id="PTHR30349">
    <property type="entry name" value="PHAGE INTEGRASE-RELATED"/>
    <property type="match status" value="1"/>
</dbReference>
<dbReference type="InterPro" id="IPR011010">
    <property type="entry name" value="DNA_brk_join_enz"/>
</dbReference>
<dbReference type="RefSeq" id="WP_103096102.1">
    <property type="nucleotide sequence ID" value="NZ_LYMM01000033.1"/>
</dbReference>
<dbReference type="GO" id="GO:0015074">
    <property type="term" value="P:DNA integration"/>
    <property type="evidence" value="ECO:0007669"/>
    <property type="project" value="UniProtKB-KW"/>
</dbReference>
<dbReference type="EMBL" id="LYMM01000033">
    <property type="protein sequence ID" value="PNU04563.1"/>
    <property type="molecule type" value="Genomic_DNA"/>
</dbReference>
<dbReference type="SUPFAM" id="SSF56349">
    <property type="entry name" value="DNA breaking-rejoining enzymes"/>
    <property type="match status" value="1"/>
</dbReference>
<dbReference type="InterPro" id="IPR050090">
    <property type="entry name" value="Tyrosine_recombinase_XerCD"/>
</dbReference>
<evidence type="ECO:0000256" key="4">
    <source>
        <dbReference type="ARBA" id="ARBA00023172"/>
    </source>
</evidence>
<sequence length="351" mass="38768">MKVRLKGINRITKKLASGKSVTYYYAWKGGPRLDGAPGSPEFVASYNRAVTARRAPKADLLISILDKFEESVDFADLSDRTRKDYRRLLKVVEAEFGDFPIAALEDRRTRGEFLAWRERLAVKSRRQADYAFSVLARSISWALDRGLVPVNPCERPGRLYRAARAENVWTDADEAAFHAKAPDHLRLALTLALWTGQRQGDLLRLQWAAYDGQTIRLRQRKTKVAVVVPVGAPLKAALDAAKASSTRDGKPLPATILSTERGTAWTESGFRASWRKACIKSGVTGVTFHDLRGTAVTRLAIAGATVPEIAAITGHSLKEVGTILDAHYMHRDPALGEAAIRKLEGRTILPN</sequence>
<reference evidence="6 7" key="1">
    <citation type="submission" date="2016-05" db="EMBL/GenBank/DDBJ databases">
        <title>Complete genome sequence of Novosphingobium guangzhouense SA925(T).</title>
        <authorList>
            <person name="Sha S."/>
        </authorList>
    </citation>
    <scope>NUCLEOTIDE SEQUENCE [LARGE SCALE GENOMIC DNA]</scope>
    <source>
        <strain evidence="6 7">SA925</strain>
    </source>
</reference>
<evidence type="ECO:0000313" key="6">
    <source>
        <dbReference type="EMBL" id="PNU04563.1"/>
    </source>
</evidence>
<dbReference type="PROSITE" id="PS51898">
    <property type="entry name" value="TYR_RECOMBINASE"/>
    <property type="match status" value="1"/>
</dbReference>
<organism evidence="6 7">
    <name type="scientific">Novosphingobium guangzhouense</name>
    <dbReference type="NCBI Taxonomy" id="1850347"/>
    <lineage>
        <taxon>Bacteria</taxon>
        <taxon>Pseudomonadati</taxon>
        <taxon>Pseudomonadota</taxon>
        <taxon>Alphaproteobacteria</taxon>
        <taxon>Sphingomonadales</taxon>
        <taxon>Sphingomonadaceae</taxon>
        <taxon>Novosphingobium</taxon>
    </lineage>
</organism>
<dbReference type="OrthoDB" id="8201432at2"/>
<name>A0A2K2G0J8_9SPHN</name>
<accession>A0A2K2G0J8</accession>
<dbReference type="InterPro" id="IPR002104">
    <property type="entry name" value="Integrase_catalytic"/>
</dbReference>
<comment type="similarity">
    <text evidence="1">Belongs to the 'phage' integrase family.</text>
</comment>
<dbReference type="InterPro" id="IPR013762">
    <property type="entry name" value="Integrase-like_cat_sf"/>
</dbReference>